<evidence type="ECO:0000259" key="2">
    <source>
        <dbReference type="Pfam" id="PF12804"/>
    </source>
</evidence>
<gene>
    <name evidence="3" type="ORF">ILP92_09270</name>
</gene>
<dbReference type="SUPFAM" id="SSF53448">
    <property type="entry name" value="Nucleotide-diphospho-sugar transferases"/>
    <property type="match status" value="1"/>
</dbReference>
<dbReference type="Pfam" id="PF12804">
    <property type="entry name" value="NTP_transf_3"/>
    <property type="match status" value="1"/>
</dbReference>
<dbReference type="PANTHER" id="PTHR43777">
    <property type="entry name" value="MOLYBDENUM COFACTOR CYTIDYLYLTRANSFERASE"/>
    <property type="match status" value="1"/>
</dbReference>
<evidence type="ECO:0000256" key="1">
    <source>
        <dbReference type="ARBA" id="ARBA00022842"/>
    </source>
</evidence>
<comment type="caution">
    <text evidence="3">The sequence shown here is derived from an EMBL/GenBank/DDBJ whole genome shotgun (WGS) entry which is preliminary data.</text>
</comment>
<dbReference type="InterPro" id="IPR029044">
    <property type="entry name" value="Nucleotide-diphossugar_trans"/>
</dbReference>
<protein>
    <submittedName>
        <fullName evidence="3">Nucleotidyltransferase family protein</fullName>
    </submittedName>
</protein>
<dbReference type="Gene3D" id="3.90.550.10">
    <property type="entry name" value="Spore Coat Polysaccharide Biosynthesis Protein SpsA, Chain A"/>
    <property type="match status" value="1"/>
</dbReference>
<dbReference type="AlphaFoldDB" id="A0A934ME04"/>
<feature type="domain" description="MobA-like NTP transferase" evidence="2">
    <location>
        <begin position="7"/>
        <end position="161"/>
    </location>
</feature>
<evidence type="ECO:0000313" key="4">
    <source>
        <dbReference type="Proteomes" id="UP000642488"/>
    </source>
</evidence>
<dbReference type="RefSeq" id="WP_198916105.1">
    <property type="nucleotide sequence ID" value="NZ_JAEKPD010000008.1"/>
</dbReference>
<dbReference type="CDD" id="cd04182">
    <property type="entry name" value="GT_2_like_f"/>
    <property type="match status" value="1"/>
</dbReference>
<keyword evidence="4" id="KW-1185">Reference proteome</keyword>
<accession>A0A934ME04</accession>
<dbReference type="PANTHER" id="PTHR43777:SF1">
    <property type="entry name" value="MOLYBDENUM COFACTOR CYTIDYLYLTRANSFERASE"/>
    <property type="match status" value="1"/>
</dbReference>
<proteinExistence type="predicted"/>
<sequence>MAPLQIAVLAAGASTRMGASDKLAETLQGVPLLRLMVERALATGQPVLVTVPGPGPRRDMLEGLDARLIEVADASDGMAASFRSIGPQARGQAVMIVLADMPEIETGDMLALIDAWREQPDRPVRAATEDGTPGQPVVFPARLVARFGTLAGDAGARTLLEGERPRLVPLPGRRAVTDLDTPEDWAAWRAATGIAD</sequence>
<dbReference type="GO" id="GO:0016779">
    <property type="term" value="F:nucleotidyltransferase activity"/>
    <property type="evidence" value="ECO:0007669"/>
    <property type="project" value="UniProtKB-ARBA"/>
</dbReference>
<reference evidence="3" key="1">
    <citation type="submission" date="2020-12" db="EMBL/GenBank/DDBJ databases">
        <title>Bacterial taxonomy.</title>
        <authorList>
            <person name="Pan X."/>
        </authorList>
    </citation>
    <scope>NUCLEOTIDE SEQUENCE</scope>
    <source>
        <strain evidence="3">KCTC 52957</strain>
    </source>
</reference>
<dbReference type="EMBL" id="JAEKPD010000008">
    <property type="protein sequence ID" value="MBJ3762931.1"/>
    <property type="molecule type" value="Genomic_DNA"/>
</dbReference>
<keyword evidence="1" id="KW-0460">Magnesium</keyword>
<dbReference type="Proteomes" id="UP000642488">
    <property type="component" value="Unassembled WGS sequence"/>
</dbReference>
<evidence type="ECO:0000313" key="3">
    <source>
        <dbReference type="EMBL" id="MBJ3762931.1"/>
    </source>
</evidence>
<dbReference type="InterPro" id="IPR025877">
    <property type="entry name" value="MobA-like_NTP_Trfase"/>
</dbReference>
<name>A0A934ME04_9RHOB</name>
<organism evidence="3 4">
    <name type="scientific">Palleronia pontilimi</name>
    <dbReference type="NCBI Taxonomy" id="1964209"/>
    <lineage>
        <taxon>Bacteria</taxon>
        <taxon>Pseudomonadati</taxon>
        <taxon>Pseudomonadota</taxon>
        <taxon>Alphaproteobacteria</taxon>
        <taxon>Rhodobacterales</taxon>
        <taxon>Roseobacteraceae</taxon>
        <taxon>Palleronia</taxon>
    </lineage>
</organism>